<name>A0A835YT70_9STRA</name>
<evidence type="ECO:0000313" key="2">
    <source>
        <dbReference type="EMBL" id="KAG5180223.1"/>
    </source>
</evidence>
<gene>
    <name evidence="2" type="ORF">JKP88DRAFT_279639</name>
</gene>
<organism evidence="2 3">
    <name type="scientific">Tribonema minus</name>
    <dbReference type="NCBI Taxonomy" id="303371"/>
    <lineage>
        <taxon>Eukaryota</taxon>
        <taxon>Sar</taxon>
        <taxon>Stramenopiles</taxon>
        <taxon>Ochrophyta</taxon>
        <taxon>PX clade</taxon>
        <taxon>Xanthophyceae</taxon>
        <taxon>Tribonematales</taxon>
        <taxon>Tribonemataceae</taxon>
        <taxon>Tribonema</taxon>
    </lineage>
</organism>
<dbReference type="Proteomes" id="UP000664859">
    <property type="component" value="Unassembled WGS sequence"/>
</dbReference>
<accession>A0A835YT70</accession>
<protein>
    <submittedName>
        <fullName evidence="2">Uncharacterized protein</fullName>
    </submittedName>
</protein>
<dbReference type="EMBL" id="JAFCMP010000401">
    <property type="protein sequence ID" value="KAG5180223.1"/>
    <property type="molecule type" value="Genomic_DNA"/>
</dbReference>
<keyword evidence="3" id="KW-1185">Reference proteome</keyword>
<sequence length="206" mass="22499">MDIDAFNSYLQNYPVYEGDLARSRRDTRVPPGTIVVRSGSTIHLRQGNGLHHGGKGAHSSFKTGPGIYDPLCYKFPEPPKVVVQGPATALQVLEAFTEAVRWECARIRYLGKLLRSGGFPADQAQKYIPAATGIHSEAWRTAPVLDLQPDPLADPDSAAARSALQERDEHGLDGGATALDRFERVTGGDAAEEHEEYEAKWSEPFA</sequence>
<evidence type="ECO:0000313" key="3">
    <source>
        <dbReference type="Proteomes" id="UP000664859"/>
    </source>
</evidence>
<feature type="compositionally biased region" description="Low complexity" evidence="1">
    <location>
        <begin position="148"/>
        <end position="163"/>
    </location>
</feature>
<feature type="compositionally biased region" description="Basic and acidic residues" evidence="1">
    <location>
        <begin position="197"/>
        <end position="206"/>
    </location>
</feature>
<comment type="caution">
    <text evidence="2">The sequence shown here is derived from an EMBL/GenBank/DDBJ whole genome shotgun (WGS) entry which is preliminary data.</text>
</comment>
<dbReference type="OrthoDB" id="10670582at2759"/>
<reference evidence="2" key="1">
    <citation type="submission" date="2021-02" db="EMBL/GenBank/DDBJ databases">
        <title>First Annotated Genome of the Yellow-green Alga Tribonema minus.</title>
        <authorList>
            <person name="Mahan K.M."/>
        </authorList>
    </citation>
    <scope>NUCLEOTIDE SEQUENCE</scope>
    <source>
        <strain evidence="2">UTEX B ZZ1240</strain>
    </source>
</reference>
<feature type="region of interest" description="Disordered" evidence="1">
    <location>
        <begin position="148"/>
        <end position="206"/>
    </location>
</feature>
<dbReference type="AlphaFoldDB" id="A0A835YT70"/>
<evidence type="ECO:0000256" key="1">
    <source>
        <dbReference type="SAM" id="MobiDB-lite"/>
    </source>
</evidence>
<proteinExistence type="predicted"/>